<dbReference type="PANTHER" id="PTHR11271:SF6">
    <property type="entry name" value="GUANINE DEAMINASE"/>
    <property type="match status" value="1"/>
</dbReference>
<evidence type="ECO:0000256" key="2">
    <source>
        <dbReference type="ARBA" id="ARBA00022723"/>
    </source>
</evidence>
<accession>A0A699Y8Y0</accession>
<evidence type="ECO:0000256" key="4">
    <source>
        <dbReference type="ARBA" id="ARBA00022833"/>
    </source>
</evidence>
<dbReference type="InterPro" id="IPR011059">
    <property type="entry name" value="Metal-dep_hydrolase_composite"/>
</dbReference>
<dbReference type="EMBL" id="BLLF01000009">
    <property type="protein sequence ID" value="GFH05795.1"/>
    <property type="molecule type" value="Genomic_DNA"/>
</dbReference>
<dbReference type="InterPro" id="IPR006680">
    <property type="entry name" value="Amidohydro-rel"/>
</dbReference>
<proteinExistence type="predicted"/>
<protein>
    <submittedName>
        <fullName evidence="6">Guanine aminohydrolase</fullName>
    </submittedName>
</protein>
<dbReference type="InterPro" id="IPR032466">
    <property type="entry name" value="Metal_Hydrolase"/>
</dbReference>
<keyword evidence="2" id="KW-0479">Metal-binding</keyword>
<feature type="domain" description="Amidohydrolase-related" evidence="5">
    <location>
        <begin position="4"/>
        <end position="136"/>
    </location>
</feature>
<dbReference type="SUPFAM" id="SSF51338">
    <property type="entry name" value="Composite domain of metallo-dependent hydrolases"/>
    <property type="match status" value="1"/>
</dbReference>
<dbReference type="PANTHER" id="PTHR11271">
    <property type="entry name" value="GUANINE DEAMINASE"/>
    <property type="match status" value="1"/>
</dbReference>
<dbReference type="Pfam" id="PF01979">
    <property type="entry name" value="Amidohydro_1"/>
    <property type="match status" value="1"/>
</dbReference>
<keyword evidence="4" id="KW-0862">Zinc</keyword>
<comment type="cofactor">
    <cofactor evidence="1">
        <name>Zn(2+)</name>
        <dbReference type="ChEBI" id="CHEBI:29105"/>
    </cofactor>
</comment>
<evidence type="ECO:0000313" key="7">
    <source>
        <dbReference type="Proteomes" id="UP000485058"/>
    </source>
</evidence>
<evidence type="ECO:0000313" key="6">
    <source>
        <dbReference type="EMBL" id="GFH05795.1"/>
    </source>
</evidence>
<feature type="non-terminal residue" evidence="6">
    <location>
        <position position="1"/>
    </location>
</feature>
<dbReference type="Gene3D" id="2.30.40.10">
    <property type="entry name" value="Urease, subunit C, domain 1"/>
    <property type="match status" value="1"/>
</dbReference>
<reference evidence="6 7" key="1">
    <citation type="submission" date="2020-02" db="EMBL/GenBank/DDBJ databases">
        <title>Draft genome sequence of Haematococcus lacustris strain NIES-144.</title>
        <authorList>
            <person name="Morimoto D."/>
            <person name="Nakagawa S."/>
            <person name="Yoshida T."/>
            <person name="Sawayama S."/>
        </authorList>
    </citation>
    <scope>NUCLEOTIDE SEQUENCE [LARGE SCALE GENOMIC DNA]</scope>
    <source>
        <strain evidence="6 7">NIES-144</strain>
    </source>
</reference>
<evidence type="ECO:0000256" key="1">
    <source>
        <dbReference type="ARBA" id="ARBA00001947"/>
    </source>
</evidence>
<dbReference type="GO" id="GO:0008892">
    <property type="term" value="F:guanine deaminase activity"/>
    <property type="evidence" value="ECO:0007669"/>
    <property type="project" value="TreeGrafter"/>
</dbReference>
<dbReference type="GO" id="GO:0005829">
    <property type="term" value="C:cytosol"/>
    <property type="evidence" value="ECO:0007669"/>
    <property type="project" value="TreeGrafter"/>
</dbReference>
<dbReference type="SUPFAM" id="SSF51556">
    <property type="entry name" value="Metallo-dependent hydrolases"/>
    <property type="match status" value="1"/>
</dbReference>
<comment type="caution">
    <text evidence="6">The sequence shown here is derived from an EMBL/GenBank/DDBJ whole genome shotgun (WGS) entry which is preliminary data.</text>
</comment>
<dbReference type="GO" id="GO:0008270">
    <property type="term" value="F:zinc ion binding"/>
    <property type="evidence" value="ECO:0007669"/>
    <property type="project" value="TreeGrafter"/>
</dbReference>
<dbReference type="Proteomes" id="UP000485058">
    <property type="component" value="Unassembled WGS sequence"/>
</dbReference>
<organism evidence="6 7">
    <name type="scientific">Haematococcus lacustris</name>
    <name type="common">Green alga</name>
    <name type="synonym">Haematococcus pluvialis</name>
    <dbReference type="NCBI Taxonomy" id="44745"/>
    <lineage>
        <taxon>Eukaryota</taxon>
        <taxon>Viridiplantae</taxon>
        <taxon>Chlorophyta</taxon>
        <taxon>core chlorophytes</taxon>
        <taxon>Chlorophyceae</taxon>
        <taxon>CS clade</taxon>
        <taxon>Chlamydomonadales</taxon>
        <taxon>Haematococcaceae</taxon>
        <taxon>Haematococcus</taxon>
    </lineage>
</organism>
<dbReference type="UniPathway" id="UPA00603">
    <property type="reaction ID" value="UER00660"/>
</dbReference>
<gene>
    <name evidence="6" type="ORF">HaLaN_00317</name>
</gene>
<sequence length="182" mass="18843">MALGLKVGLGTDVAGGISPSMLTAIRMAVVNSRCLRAHKLALKGGYQVTPDMEVDVLSYKEGLYLATLGGAKALGIDHQVGTFAEGKDFDALIIDINVPGGPFDVFDGDTLEDQFEKFINLGDDRNIVEVYVAGAAVKLGDTFLGDSLKAAAREGGVPPPSVTSDAKLAAAEQLPAGNGHSL</sequence>
<keyword evidence="7" id="KW-1185">Reference proteome</keyword>
<dbReference type="Gene3D" id="3.20.20.140">
    <property type="entry name" value="Metal-dependent hydrolases"/>
    <property type="match status" value="1"/>
</dbReference>
<keyword evidence="3 6" id="KW-0378">Hydrolase</keyword>
<dbReference type="AlphaFoldDB" id="A0A699Y8Y0"/>
<dbReference type="GO" id="GO:0006147">
    <property type="term" value="P:guanine catabolic process"/>
    <property type="evidence" value="ECO:0007669"/>
    <property type="project" value="UniProtKB-UniPathway"/>
</dbReference>
<dbReference type="InterPro" id="IPR051607">
    <property type="entry name" value="Metallo-dep_hydrolases"/>
</dbReference>
<evidence type="ECO:0000256" key="3">
    <source>
        <dbReference type="ARBA" id="ARBA00022801"/>
    </source>
</evidence>
<evidence type="ECO:0000259" key="5">
    <source>
        <dbReference type="Pfam" id="PF01979"/>
    </source>
</evidence>
<name>A0A699Y8Y0_HAELA</name>